<dbReference type="InterPro" id="IPR016181">
    <property type="entry name" value="Acyl_CoA_acyltransferase"/>
</dbReference>
<organism evidence="2 3">
    <name type="scientific">Mesorhizobium huakuii</name>
    <dbReference type="NCBI Taxonomy" id="28104"/>
    <lineage>
        <taxon>Bacteria</taxon>
        <taxon>Pseudomonadati</taxon>
        <taxon>Pseudomonadota</taxon>
        <taxon>Alphaproteobacteria</taxon>
        <taxon>Hyphomicrobiales</taxon>
        <taxon>Phyllobacteriaceae</taxon>
        <taxon>Mesorhizobium</taxon>
    </lineage>
</organism>
<dbReference type="AlphaFoldDB" id="A0A7G6T5P9"/>
<reference evidence="3" key="1">
    <citation type="journal article" date="2020" name="Mol. Plant Microbe">
        <title>Rhizobial microsymbionts of the narrowly endemic Oxytropis species growing in Kamchatka are characterized by significant genetic diversity and possess a set of genes that are associated with T3SS and T6SS secretion systems and can affect the development of symbiosis.</title>
        <authorList>
            <person name="Safronova V."/>
            <person name="Guro P."/>
            <person name="Sazanova A."/>
            <person name="Kuznetsova I."/>
            <person name="Belimov A."/>
            <person name="Yakubov V."/>
            <person name="Chirak E."/>
            <person name="Afonin A."/>
            <person name="Gogolev Y."/>
            <person name="Andronov E."/>
            <person name="Tikhonovich I."/>
        </authorList>
    </citation>
    <scope>NUCLEOTIDE SEQUENCE [LARGE SCALE GENOMIC DNA]</scope>
    <source>
        <strain evidence="3">583</strain>
        <plasmid evidence="3">p_1</plasmid>
    </source>
</reference>
<dbReference type="Pfam" id="PF00583">
    <property type="entry name" value="Acetyltransf_1"/>
    <property type="match status" value="1"/>
</dbReference>
<dbReference type="GO" id="GO:0016747">
    <property type="term" value="F:acyltransferase activity, transferring groups other than amino-acyl groups"/>
    <property type="evidence" value="ECO:0007669"/>
    <property type="project" value="InterPro"/>
</dbReference>
<dbReference type="Proteomes" id="UP000515465">
    <property type="component" value="Plasmid p_1"/>
</dbReference>
<dbReference type="EMBL" id="CP050299">
    <property type="protein sequence ID" value="QND62081.1"/>
    <property type="molecule type" value="Genomic_DNA"/>
</dbReference>
<sequence length="497" mass="55499">MKLLIDTNVIIQLEDAKEIKAQFADLQRKCQEHGISVFVHEASLEDIERDPDKDRRRVTLSKVKKFRQLKGVHVPSEGELARLYGKLPKPNDVCDAKMLHAVADGVVELFVTEDDGIHRRAKAAGLSEQVLTVADAVAWLKQAYEPDQVFLPSVEYAKAYNIDFKDEIFDDLAADYVGFREVWVPKCKEEHRDCWVIKDGGKLAGIVIRKDETHAAAGTQYAAAKILKICTFKVAQGHRGQKLGEQLLKQVLWHCQRNDYDLTYVTAFPKQEGLIRLLEEYGFEKTKTLAKGELVFEKPMGSGPLAAGTDKLKTVKKNYPRFSDDAAVSKFVVPIQPGYHRKLFPEATAPTTGSTGAPGGKPGNTIKKVYICHAPTNAMQPGDLLFFYMTKSPSYGSQSMTSVGVVESVRWTLDVNEVRKWTAKRSVFSDAELAHWVAGSRPLKVIDFLLIGHVEPTVPLTDLLGYGVLPSWPQSINKIPESAYTKLKPLLKLGFKF</sequence>
<dbReference type="RefSeq" id="WP_183465785.1">
    <property type="nucleotide sequence ID" value="NZ_CP050299.1"/>
</dbReference>
<dbReference type="CDD" id="cd04301">
    <property type="entry name" value="NAT_SF"/>
    <property type="match status" value="1"/>
</dbReference>
<dbReference type="Gene3D" id="3.40.630.30">
    <property type="match status" value="1"/>
</dbReference>
<dbReference type="PROSITE" id="PS51186">
    <property type="entry name" value="GNAT"/>
    <property type="match status" value="1"/>
</dbReference>
<evidence type="ECO:0000259" key="1">
    <source>
        <dbReference type="PROSITE" id="PS51186"/>
    </source>
</evidence>
<name>A0A7G6T5P9_9HYPH</name>
<feature type="domain" description="N-acetyltransferase" evidence="1">
    <location>
        <begin position="152"/>
        <end position="301"/>
    </location>
</feature>
<proteinExistence type="predicted"/>
<evidence type="ECO:0000313" key="3">
    <source>
        <dbReference type="Proteomes" id="UP000515465"/>
    </source>
</evidence>
<keyword evidence="2" id="KW-0808">Transferase</keyword>
<dbReference type="SUPFAM" id="SSF55729">
    <property type="entry name" value="Acyl-CoA N-acyltransferases (Nat)"/>
    <property type="match status" value="1"/>
</dbReference>
<gene>
    <name evidence="2" type="ORF">HB778_39005</name>
</gene>
<evidence type="ECO:0000313" key="2">
    <source>
        <dbReference type="EMBL" id="QND62081.1"/>
    </source>
</evidence>
<dbReference type="InterPro" id="IPR000182">
    <property type="entry name" value="GNAT_dom"/>
</dbReference>
<protein>
    <submittedName>
        <fullName evidence="2">GNAT family N-acetyltransferase</fullName>
    </submittedName>
</protein>
<keyword evidence="2" id="KW-0614">Plasmid</keyword>
<geneLocation type="plasmid" evidence="2 3">
    <name>p_1</name>
</geneLocation>
<accession>A0A7G6T5P9</accession>